<keyword evidence="4 6" id="KW-0573">Peptidoglycan synthesis</keyword>
<dbReference type="SUPFAM" id="SSF141523">
    <property type="entry name" value="L,D-transpeptidase catalytic domain-like"/>
    <property type="match status" value="1"/>
</dbReference>
<evidence type="ECO:0000313" key="10">
    <source>
        <dbReference type="EMBL" id="MBC9718177.1"/>
    </source>
</evidence>
<dbReference type="CDD" id="cd16913">
    <property type="entry name" value="YkuD_like"/>
    <property type="match status" value="1"/>
</dbReference>
<feature type="active site" description="Proton donor/acceptor" evidence="6">
    <location>
        <position position="275"/>
    </location>
</feature>
<dbReference type="Proteomes" id="UP000642284">
    <property type="component" value="Unassembled WGS sequence"/>
</dbReference>
<dbReference type="PROSITE" id="PS52029">
    <property type="entry name" value="LD_TPASE"/>
    <property type="match status" value="1"/>
</dbReference>
<feature type="region of interest" description="Disordered" evidence="7">
    <location>
        <begin position="26"/>
        <end position="49"/>
    </location>
</feature>
<comment type="caution">
    <text evidence="10">The sequence shown here is derived from an EMBL/GenBank/DDBJ whole genome shotgun (WGS) entry which is preliminary data.</text>
</comment>
<dbReference type="Gene3D" id="2.40.440.10">
    <property type="entry name" value="L,D-transpeptidase catalytic domain-like"/>
    <property type="match status" value="1"/>
</dbReference>
<organism evidence="10 11">
    <name type="scientific">Streptomyces polyasparticus</name>
    <dbReference type="NCBI Taxonomy" id="2767826"/>
    <lineage>
        <taxon>Bacteria</taxon>
        <taxon>Bacillati</taxon>
        <taxon>Actinomycetota</taxon>
        <taxon>Actinomycetes</taxon>
        <taxon>Kitasatosporales</taxon>
        <taxon>Streptomycetaceae</taxon>
        <taxon>Streptomyces</taxon>
    </lineage>
</organism>
<dbReference type="PANTHER" id="PTHR30582:SF33">
    <property type="entry name" value="EXPORTED PROTEIN"/>
    <property type="match status" value="1"/>
</dbReference>
<feature type="active site" description="Nucleophile" evidence="6">
    <location>
        <position position="290"/>
    </location>
</feature>
<keyword evidence="3 6" id="KW-0133">Cell shape</keyword>
<evidence type="ECO:0000256" key="5">
    <source>
        <dbReference type="ARBA" id="ARBA00023316"/>
    </source>
</evidence>
<evidence type="ECO:0000256" key="7">
    <source>
        <dbReference type="SAM" id="MobiDB-lite"/>
    </source>
</evidence>
<evidence type="ECO:0000256" key="1">
    <source>
        <dbReference type="ARBA" id="ARBA00004752"/>
    </source>
</evidence>
<comment type="pathway">
    <text evidence="1 6">Cell wall biogenesis; peptidoglycan biosynthesis.</text>
</comment>
<keyword evidence="2" id="KW-0808">Transferase</keyword>
<keyword evidence="11" id="KW-1185">Reference proteome</keyword>
<keyword evidence="5 6" id="KW-0961">Cell wall biogenesis/degradation</keyword>
<feature type="signal peptide" evidence="8">
    <location>
        <begin position="1"/>
        <end position="27"/>
    </location>
</feature>
<keyword evidence="8" id="KW-0732">Signal</keyword>
<dbReference type="InterPro" id="IPR038063">
    <property type="entry name" value="Transpep_catalytic_dom"/>
</dbReference>
<gene>
    <name evidence="10" type="ORF">H9Y04_37190</name>
</gene>
<evidence type="ECO:0000256" key="8">
    <source>
        <dbReference type="SAM" id="SignalP"/>
    </source>
</evidence>
<dbReference type="InterPro" id="IPR050979">
    <property type="entry name" value="LD-transpeptidase"/>
</dbReference>
<evidence type="ECO:0000256" key="2">
    <source>
        <dbReference type="ARBA" id="ARBA00022679"/>
    </source>
</evidence>
<protein>
    <submittedName>
        <fullName evidence="10">L,D-transpeptidase family protein</fullName>
    </submittedName>
</protein>
<feature type="domain" description="L,D-TPase catalytic" evidence="9">
    <location>
        <begin position="204"/>
        <end position="314"/>
    </location>
</feature>
<evidence type="ECO:0000256" key="6">
    <source>
        <dbReference type="PROSITE-ProRule" id="PRU01373"/>
    </source>
</evidence>
<proteinExistence type="predicted"/>
<name>A0ABR7SRP3_9ACTN</name>
<dbReference type="Pfam" id="PF03734">
    <property type="entry name" value="YkuD"/>
    <property type="match status" value="1"/>
</dbReference>
<evidence type="ECO:0000256" key="4">
    <source>
        <dbReference type="ARBA" id="ARBA00022984"/>
    </source>
</evidence>
<reference evidence="10 11" key="1">
    <citation type="submission" date="2020-08" db="EMBL/GenBank/DDBJ databases">
        <title>Genemic of Streptomyces polyaspartic.</title>
        <authorList>
            <person name="Liu W."/>
        </authorList>
    </citation>
    <scope>NUCLEOTIDE SEQUENCE [LARGE SCALE GENOMIC DNA]</scope>
    <source>
        <strain evidence="10 11">TRM66268-LWL</strain>
    </source>
</reference>
<evidence type="ECO:0000259" key="9">
    <source>
        <dbReference type="PROSITE" id="PS52029"/>
    </source>
</evidence>
<dbReference type="InterPro" id="IPR005490">
    <property type="entry name" value="LD_TPept_cat_dom"/>
</dbReference>
<evidence type="ECO:0000313" key="11">
    <source>
        <dbReference type="Proteomes" id="UP000642284"/>
    </source>
</evidence>
<dbReference type="RefSeq" id="WP_187818614.1">
    <property type="nucleotide sequence ID" value="NZ_JACTVJ010000024.1"/>
</dbReference>
<evidence type="ECO:0000256" key="3">
    <source>
        <dbReference type="ARBA" id="ARBA00022960"/>
    </source>
</evidence>
<feature type="chain" id="PRO_5045404715" evidence="8">
    <location>
        <begin position="28"/>
        <end position="318"/>
    </location>
</feature>
<sequence>MIRKRTCQGLALFLTVAAALPATRAAADPAPPAPQPSATSVPQPMPSRVDDSVVLAPEMTQIWPLNGAQRLVPGVRQLPPLPDTPDQALAPEVYRPSAAEDALEPMAPPSSSYAPVEYVTPADAAEAPACTASTGPYQKQVERWLKLKADGKQSPADCRAIKAFQQKQGIRPAIGFAGPVTYARVRQLQARKDPESLCPKRAGRVACVDLNRQLMWVTKAGKRVFGPVPVRSGRAGYGTRTGWHKIYWRHKNHYSTLYEAPMPYSQFFDGGQAFHGIYGSVYRPPGSHGCVNMTFRDAKSLWGVLRSGDQVYVWGRKP</sequence>
<dbReference type="PANTHER" id="PTHR30582">
    <property type="entry name" value="L,D-TRANSPEPTIDASE"/>
    <property type="match status" value="1"/>
</dbReference>
<accession>A0ABR7SRP3</accession>
<dbReference type="EMBL" id="JACTVJ010000024">
    <property type="protein sequence ID" value="MBC9718177.1"/>
    <property type="molecule type" value="Genomic_DNA"/>
</dbReference>